<gene>
    <name evidence="1" type="ORF">OQZ29_21625</name>
</gene>
<accession>A0A9X3DJI5</accession>
<dbReference type="RefSeq" id="WP_157258798.1">
    <property type="nucleotide sequence ID" value="NZ_JAPJUH010000007.1"/>
</dbReference>
<proteinExistence type="predicted"/>
<dbReference type="AlphaFoldDB" id="A0A9X3DJI5"/>
<organism evidence="1 2">
    <name type="scientific">Pedobacter agri</name>
    <dbReference type="NCBI Taxonomy" id="454586"/>
    <lineage>
        <taxon>Bacteria</taxon>
        <taxon>Pseudomonadati</taxon>
        <taxon>Bacteroidota</taxon>
        <taxon>Sphingobacteriia</taxon>
        <taxon>Sphingobacteriales</taxon>
        <taxon>Sphingobacteriaceae</taxon>
        <taxon>Pedobacter</taxon>
    </lineage>
</organism>
<comment type="caution">
    <text evidence="1">The sequence shown here is derived from an EMBL/GenBank/DDBJ whole genome shotgun (WGS) entry which is preliminary data.</text>
</comment>
<dbReference type="Proteomes" id="UP001142592">
    <property type="component" value="Unassembled WGS sequence"/>
</dbReference>
<evidence type="ECO:0000313" key="1">
    <source>
        <dbReference type="EMBL" id="MCX3267375.1"/>
    </source>
</evidence>
<dbReference type="EMBL" id="JAPJUH010000007">
    <property type="protein sequence ID" value="MCX3267375.1"/>
    <property type="molecule type" value="Genomic_DNA"/>
</dbReference>
<reference evidence="1" key="1">
    <citation type="submission" date="2022-11" db="EMBL/GenBank/DDBJ databases">
        <authorList>
            <person name="Graham C."/>
            <person name="Newman J.D."/>
        </authorList>
    </citation>
    <scope>NUCLEOTIDE SEQUENCE</scope>
    <source>
        <strain evidence="1">DSM 19486</strain>
    </source>
</reference>
<name>A0A9X3DJI5_9SPHI</name>
<protein>
    <submittedName>
        <fullName evidence="1">Uncharacterized protein</fullName>
    </submittedName>
</protein>
<sequence>MEKLITNHDMRKSYRKVLVATETTSARFNDANGFFKKPQSCIGSKTKTFENDGTIIVTDTACH</sequence>
<keyword evidence="2" id="KW-1185">Reference proteome</keyword>
<evidence type="ECO:0000313" key="2">
    <source>
        <dbReference type="Proteomes" id="UP001142592"/>
    </source>
</evidence>